<evidence type="ECO:0000256" key="7">
    <source>
        <dbReference type="SAM" id="SignalP"/>
    </source>
</evidence>
<sequence length="318" mass="36075">MKLQSIMILSLLFSLVACQGLPDYKKDIKVGMLVETTIHDKAWGQQGYKGLQAIQEEYGVDIYFKEGIRTYKHTAEAIDEFAAKGIDVIFGHSSLYGNHFRELHEVYPEMDFVYFNGQFSAENVTSLNFDAQAMGFFAGMVAGEMTQTDRVGIIGVFEWQPEVEGFYEGVIYQNPEAEVDISLTNSWENTEMALMYYESMNEEGVDVFYPAGDVFNVAVIEQAQNDGNYAIGYVQDQSSVAENTVLTSTVQKVDEVYKLAMERYMNEDLPGEMLTFDFQEGAIKMGEYSPSIPENFRSRMEEVVENYKETGELPEKDL</sequence>
<protein>
    <submittedName>
        <fullName evidence="9">Transcriptional activator of comK protein</fullName>
    </submittedName>
</protein>
<dbReference type="RefSeq" id="WP_244157238.1">
    <property type="nucleotide sequence ID" value="NZ_FNIZ01000018.1"/>
</dbReference>
<dbReference type="AlphaFoldDB" id="A0A1H0SFJ8"/>
<feature type="chain" id="PRO_5038741171" evidence="7">
    <location>
        <begin position="20"/>
        <end position="318"/>
    </location>
</feature>
<keyword evidence="5" id="KW-0472">Membrane</keyword>
<dbReference type="EMBL" id="FNIZ01000018">
    <property type="protein sequence ID" value="SDP40289.1"/>
    <property type="molecule type" value="Genomic_DNA"/>
</dbReference>
<evidence type="ECO:0000256" key="5">
    <source>
        <dbReference type="ARBA" id="ARBA00023136"/>
    </source>
</evidence>
<proteinExistence type="inferred from homology"/>
<keyword evidence="10" id="KW-1185">Reference proteome</keyword>
<gene>
    <name evidence="9" type="ORF">SAMN05421677_1185</name>
</gene>
<comment type="similarity">
    <text evidence="2">Belongs to the BMP lipoprotein family.</text>
</comment>
<accession>A0A1H0SFJ8</accession>
<dbReference type="GO" id="GO:0005886">
    <property type="term" value="C:plasma membrane"/>
    <property type="evidence" value="ECO:0007669"/>
    <property type="project" value="UniProtKB-SubCell"/>
</dbReference>
<reference evidence="10" key="1">
    <citation type="submission" date="2016-10" db="EMBL/GenBank/DDBJ databases">
        <authorList>
            <person name="Varghese N."/>
            <person name="Submissions S."/>
        </authorList>
    </citation>
    <scope>NUCLEOTIDE SEQUENCE [LARGE SCALE GENOMIC DNA]</scope>
    <source>
        <strain evidence="10">CGMCC 1.3703</strain>
    </source>
</reference>
<name>A0A1H0SFJ8_HALAD</name>
<comment type="subcellular location">
    <subcellularLocation>
        <location evidence="1">Cell membrane</location>
        <topology evidence="1">Lipid-anchor</topology>
    </subcellularLocation>
</comment>
<evidence type="ECO:0000256" key="3">
    <source>
        <dbReference type="ARBA" id="ARBA00022475"/>
    </source>
</evidence>
<keyword evidence="6" id="KW-0449">Lipoprotein</keyword>
<feature type="signal peptide" evidence="7">
    <location>
        <begin position="1"/>
        <end position="19"/>
    </location>
</feature>
<dbReference type="InterPro" id="IPR003760">
    <property type="entry name" value="PnrA-like"/>
</dbReference>
<dbReference type="Proteomes" id="UP000198860">
    <property type="component" value="Unassembled WGS sequence"/>
</dbReference>
<feature type="domain" description="ABC transporter substrate-binding protein PnrA-like" evidence="8">
    <location>
        <begin position="29"/>
        <end position="316"/>
    </location>
</feature>
<evidence type="ECO:0000313" key="10">
    <source>
        <dbReference type="Proteomes" id="UP000198860"/>
    </source>
</evidence>
<evidence type="ECO:0000256" key="2">
    <source>
        <dbReference type="ARBA" id="ARBA00008610"/>
    </source>
</evidence>
<dbReference type="PROSITE" id="PS51257">
    <property type="entry name" value="PROKAR_LIPOPROTEIN"/>
    <property type="match status" value="1"/>
</dbReference>
<dbReference type="PANTHER" id="PTHR34296:SF2">
    <property type="entry name" value="ABC TRANSPORTER GUANOSINE-BINDING PROTEIN NUPN"/>
    <property type="match status" value="1"/>
</dbReference>
<dbReference type="Pfam" id="PF02608">
    <property type="entry name" value="Bmp"/>
    <property type="match status" value="1"/>
</dbReference>
<evidence type="ECO:0000256" key="4">
    <source>
        <dbReference type="ARBA" id="ARBA00022729"/>
    </source>
</evidence>
<dbReference type="InterPro" id="IPR028082">
    <property type="entry name" value="Peripla_BP_I"/>
</dbReference>
<keyword evidence="4 7" id="KW-0732">Signal</keyword>
<evidence type="ECO:0000256" key="6">
    <source>
        <dbReference type="ARBA" id="ARBA00023288"/>
    </source>
</evidence>
<dbReference type="InterPro" id="IPR050957">
    <property type="entry name" value="BMP_lipoprotein"/>
</dbReference>
<dbReference type="SUPFAM" id="SSF53822">
    <property type="entry name" value="Periplasmic binding protein-like I"/>
    <property type="match status" value="1"/>
</dbReference>
<dbReference type="Gene3D" id="3.40.50.2300">
    <property type="match status" value="2"/>
</dbReference>
<evidence type="ECO:0000313" key="9">
    <source>
        <dbReference type="EMBL" id="SDP40289.1"/>
    </source>
</evidence>
<evidence type="ECO:0000259" key="8">
    <source>
        <dbReference type="Pfam" id="PF02608"/>
    </source>
</evidence>
<organism evidence="9 10">
    <name type="scientific">Halobacillus aidingensis</name>
    <dbReference type="NCBI Taxonomy" id="240303"/>
    <lineage>
        <taxon>Bacteria</taxon>
        <taxon>Bacillati</taxon>
        <taxon>Bacillota</taxon>
        <taxon>Bacilli</taxon>
        <taxon>Bacillales</taxon>
        <taxon>Bacillaceae</taxon>
        <taxon>Halobacillus</taxon>
    </lineage>
</organism>
<keyword evidence="3" id="KW-1003">Cell membrane</keyword>
<evidence type="ECO:0000256" key="1">
    <source>
        <dbReference type="ARBA" id="ARBA00004193"/>
    </source>
</evidence>
<dbReference type="PANTHER" id="PTHR34296">
    <property type="entry name" value="TRANSCRIPTIONAL ACTIVATOR PROTEIN MED"/>
    <property type="match status" value="1"/>
</dbReference>
<dbReference type="STRING" id="240303.SAMN05421677_1185"/>